<evidence type="ECO:0000313" key="2">
    <source>
        <dbReference type="EMBL" id="SBO25706.1"/>
    </source>
</evidence>
<keyword evidence="1" id="KW-0472">Membrane</keyword>
<organism evidence="2 4">
    <name type="scientific">Plasmodium knowlesi (strain H)</name>
    <dbReference type="NCBI Taxonomy" id="5851"/>
    <lineage>
        <taxon>Eukaryota</taxon>
        <taxon>Sar</taxon>
        <taxon>Alveolata</taxon>
        <taxon>Apicomplexa</taxon>
        <taxon>Aconoidasida</taxon>
        <taxon>Haemosporida</taxon>
        <taxon>Plasmodiidae</taxon>
        <taxon>Plasmodium</taxon>
        <taxon>Plasmodium (Plasmodium)</taxon>
    </lineage>
</organism>
<keyword evidence="1" id="KW-0812">Transmembrane</keyword>
<feature type="transmembrane region" description="Helical" evidence="1">
    <location>
        <begin position="6"/>
        <end position="25"/>
    </location>
</feature>
<name>A0A1A7VV52_PLAKH</name>
<feature type="transmembrane region" description="Helical" evidence="1">
    <location>
        <begin position="269"/>
        <end position="295"/>
    </location>
</feature>
<evidence type="ECO:0008006" key="6">
    <source>
        <dbReference type="Google" id="ProtNLM"/>
    </source>
</evidence>
<reference evidence="2" key="1">
    <citation type="submission" date="2016-05" db="EMBL/GenBank/DDBJ databases">
        <authorList>
            <person name="Lavstsen T."/>
            <person name="Jespersen J.S."/>
        </authorList>
    </citation>
    <scope>NUCLEOTIDE SEQUENCE [LARGE SCALE GENOMIC DNA]</scope>
</reference>
<proteinExistence type="predicted"/>
<dbReference type="VEuPathDB" id="PlasmoDB:PKNH_1300900"/>
<accession>A0A1A7VV52</accession>
<dbReference type="EMBL" id="CWHQ02000016">
    <property type="protein sequence ID" value="SBO25706.1"/>
    <property type="molecule type" value="Genomic_DNA"/>
</dbReference>
<sequence length="355" mass="41332">MNVKIINFLFTKIAAFAFVLSIWNFSYETFSFTNQHNGRRIRQNGILLGAGTRRLLFGECNVVKETDDIFLKGRTVKILKKDSNEISSRLDALIKDENFRNQSKFWTHYNHAQRTPNALMRDDRSQSVLSLSSFGENFKIPLYELKRSISEDSIFPDSGVYNSFQSINHISNDSLDSCGLGVLKNEKCLTMIDAISEQKEFEKLIQEHRFKKIIEPGIYGFLKKIDRKVESEMLNIMKGDFGYDNNKADRAICKNRYKKLLKYIKKYRIFLPLIVFGAIAIVLMPYVLFCNILIFTTTSSFSLFHLYMVSLASSFFLSIYYQNKYEKCSKIIGRFLKYRKDPSLKKKIPPAIYFS</sequence>
<gene>
    <name evidence="2" type="ORF">PKNA1_C2_1300900</name>
    <name evidence="3" type="ORF">PKNA1_H1_1300900</name>
</gene>
<dbReference type="Proteomes" id="UP000182142">
    <property type="component" value="Unassembled WGS sequence"/>
</dbReference>
<dbReference type="Proteomes" id="UP000182128">
    <property type="component" value="Unassembled WGS sequence"/>
</dbReference>
<keyword evidence="1" id="KW-1133">Transmembrane helix</keyword>
<evidence type="ECO:0000313" key="5">
    <source>
        <dbReference type="Proteomes" id="UP000182142"/>
    </source>
</evidence>
<dbReference type="EMBL" id="CWHR02000018">
    <property type="protein sequence ID" value="SBO28521.1"/>
    <property type="molecule type" value="Genomic_DNA"/>
</dbReference>
<dbReference type="AlphaFoldDB" id="A0A1A7VV52"/>
<evidence type="ECO:0000256" key="1">
    <source>
        <dbReference type="SAM" id="Phobius"/>
    </source>
</evidence>
<reference evidence="4 5" key="2">
    <citation type="submission" date="2016-05" db="EMBL/GenBank/DDBJ databases">
        <authorList>
            <person name="Sharaf H."/>
        </authorList>
    </citation>
    <scope>NUCLEOTIDE SEQUENCE [LARGE SCALE GENOMIC DNA]</scope>
    <source>
        <strain evidence="4 5">H</strain>
    </source>
</reference>
<feature type="transmembrane region" description="Helical" evidence="1">
    <location>
        <begin position="301"/>
        <end position="321"/>
    </location>
</feature>
<protein>
    <recommendedName>
        <fullName evidence="6">Pv-fam-d protein</fullName>
    </recommendedName>
</protein>
<evidence type="ECO:0000313" key="3">
    <source>
        <dbReference type="EMBL" id="SBO28521.1"/>
    </source>
</evidence>
<dbReference type="OrthoDB" id="383948at2759"/>
<evidence type="ECO:0000313" key="4">
    <source>
        <dbReference type="Proteomes" id="UP000182128"/>
    </source>
</evidence>